<keyword evidence="6 7" id="KW-0472">Membrane</keyword>
<feature type="transmembrane region" description="Helical" evidence="7">
    <location>
        <begin position="212"/>
        <end position="230"/>
    </location>
</feature>
<evidence type="ECO:0000313" key="10">
    <source>
        <dbReference type="EMBL" id="KIK15727.1"/>
    </source>
</evidence>
<reference evidence="10 11" key="1">
    <citation type="submission" date="2014-04" db="EMBL/GenBank/DDBJ databases">
        <authorList>
            <consortium name="DOE Joint Genome Institute"/>
            <person name="Kuo A."/>
            <person name="Kohler A."/>
            <person name="Costa M.D."/>
            <person name="Nagy L.G."/>
            <person name="Floudas D."/>
            <person name="Copeland A."/>
            <person name="Barry K.W."/>
            <person name="Cichocki N."/>
            <person name="Veneault-Fourrey C."/>
            <person name="LaButti K."/>
            <person name="Lindquist E.A."/>
            <person name="Lipzen A."/>
            <person name="Lundell T."/>
            <person name="Morin E."/>
            <person name="Murat C."/>
            <person name="Sun H."/>
            <person name="Tunlid A."/>
            <person name="Henrissat B."/>
            <person name="Grigoriev I.V."/>
            <person name="Hibbett D.S."/>
            <person name="Martin F."/>
            <person name="Nordberg H.P."/>
            <person name="Cantor M.N."/>
            <person name="Hua S.X."/>
        </authorList>
    </citation>
    <scope>NUCLEOTIDE SEQUENCE [LARGE SCALE GENOMIC DNA]</scope>
    <source>
        <strain evidence="10 11">441</strain>
    </source>
</reference>
<accession>A0A0C9Z059</accession>
<dbReference type="SMART" id="SM00382">
    <property type="entry name" value="AAA"/>
    <property type="match status" value="1"/>
</dbReference>
<evidence type="ECO:0000256" key="7">
    <source>
        <dbReference type="SAM" id="Phobius"/>
    </source>
</evidence>
<dbReference type="InterPro" id="IPR027417">
    <property type="entry name" value="P-loop_NTPase"/>
</dbReference>
<feature type="transmembrane region" description="Helical" evidence="7">
    <location>
        <begin position="291"/>
        <end position="319"/>
    </location>
</feature>
<dbReference type="SUPFAM" id="SSF90123">
    <property type="entry name" value="ABC transporter transmembrane region"/>
    <property type="match status" value="1"/>
</dbReference>
<dbReference type="EMBL" id="KN833879">
    <property type="protein sequence ID" value="KIK15727.1"/>
    <property type="molecule type" value="Genomic_DNA"/>
</dbReference>
<keyword evidence="5 7" id="KW-1133">Transmembrane helix</keyword>
<evidence type="ECO:0000313" key="11">
    <source>
        <dbReference type="Proteomes" id="UP000054018"/>
    </source>
</evidence>
<reference evidence="11" key="2">
    <citation type="submission" date="2015-01" db="EMBL/GenBank/DDBJ databases">
        <title>Evolutionary Origins and Diversification of the Mycorrhizal Mutualists.</title>
        <authorList>
            <consortium name="DOE Joint Genome Institute"/>
            <consortium name="Mycorrhizal Genomics Consortium"/>
            <person name="Kohler A."/>
            <person name="Kuo A."/>
            <person name="Nagy L.G."/>
            <person name="Floudas D."/>
            <person name="Copeland A."/>
            <person name="Barry K.W."/>
            <person name="Cichocki N."/>
            <person name="Veneault-Fourrey C."/>
            <person name="LaButti K."/>
            <person name="Lindquist E.A."/>
            <person name="Lipzen A."/>
            <person name="Lundell T."/>
            <person name="Morin E."/>
            <person name="Murat C."/>
            <person name="Riley R."/>
            <person name="Ohm R."/>
            <person name="Sun H."/>
            <person name="Tunlid A."/>
            <person name="Henrissat B."/>
            <person name="Grigoriev I.V."/>
            <person name="Hibbett D.S."/>
            <person name="Martin F."/>
        </authorList>
    </citation>
    <scope>NUCLEOTIDE SEQUENCE [LARGE SCALE GENOMIC DNA]</scope>
    <source>
        <strain evidence="11">441</strain>
    </source>
</reference>
<dbReference type="InterPro" id="IPR036640">
    <property type="entry name" value="ABC1_TM_sf"/>
</dbReference>
<dbReference type="GO" id="GO:0005743">
    <property type="term" value="C:mitochondrial inner membrane"/>
    <property type="evidence" value="ECO:0007669"/>
    <property type="project" value="TreeGrafter"/>
</dbReference>
<dbReference type="PROSITE" id="PS50893">
    <property type="entry name" value="ABC_TRANSPORTER_2"/>
    <property type="match status" value="1"/>
</dbReference>
<dbReference type="GO" id="GO:0016887">
    <property type="term" value="F:ATP hydrolysis activity"/>
    <property type="evidence" value="ECO:0007669"/>
    <property type="project" value="InterPro"/>
</dbReference>
<proteinExistence type="predicted"/>
<dbReference type="InterPro" id="IPR017871">
    <property type="entry name" value="ABC_transporter-like_CS"/>
</dbReference>
<evidence type="ECO:0000256" key="4">
    <source>
        <dbReference type="ARBA" id="ARBA00022840"/>
    </source>
</evidence>
<evidence type="ECO:0000256" key="5">
    <source>
        <dbReference type="ARBA" id="ARBA00022989"/>
    </source>
</evidence>
<keyword evidence="4" id="KW-0067">ATP-binding</keyword>
<dbReference type="PANTHER" id="PTHR43394">
    <property type="entry name" value="ATP-DEPENDENT PERMEASE MDL1, MITOCHONDRIAL"/>
    <property type="match status" value="1"/>
</dbReference>
<protein>
    <recommendedName>
        <fullName evidence="12">Bile salt export pump</fullName>
    </recommendedName>
</protein>
<evidence type="ECO:0000259" key="8">
    <source>
        <dbReference type="PROSITE" id="PS50893"/>
    </source>
</evidence>
<dbReference type="GO" id="GO:0015421">
    <property type="term" value="F:ABC-type oligopeptide transporter activity"/>
    <property type="evidence" value="ECO:0007669"/>
    <property type="project" value="TreeGrafter"/>
</dbReference>
<dbReference type="InterPro" id="IPR003593">
    <property type="entry name" value="AAA+_ATPase"/>
</dbReference>
<evidence type="ECO:0008006" key="12">
    <source>
        <dbReference type="Google" id="ProtNLM"/>
    </source>
</evidence>
<feature type="domain" description="ABC transmembrane type-1" evidence="9">
    <location>
        <begin position="120"/>
        <end position="353"/>
    </location>
</feature>
<dbReference type="SUPFAM" id="SSF52540">
    <property type="entry name" value="P-loop containing nucleoside triphosphate hydrolases"/>
    <property type="match status" value="1"/>
</dbReference>
<feature type="transmembrane region" description="Helical" evidence="7">
    <location>
        <begin position="188"/>
        <end position="206"/>
    </location>
</feature>
<evidence type="ECO:0000259" key="9">
    <source>
        <dbReference type="PROSITE" id="PS50929"/>
    </source>
</evidence>
<evidence type="ECO:0000256" key="3">
    <source>
        <dbReference type="ARBA" id="ARBA00022741"/>
    </source>
</evidence>
<keyword evidence="3" id="KW-0547">Nucleotide-binding</keyword>
<dbReference type="STRING" id="765257.A0A0C9Z059"/>
<dbReference type="PANTHER" id="PTHR43394:SF1">
    <property type="entry name" value="ATP-BINDING CASSETTE SUB-FAMILY B MEMBER 10, MITOCHONDRIAL"/>
    <property type="match status" value="1"/>
</dbReference>
<dbReference type="CDD" id="cd18577">
    <property type="entry name" value="ABC_6TM_Pgp_ABCB1_D1_like"/>
    <property type="match status" value="1"/>
</dbReference>
<dbReference type="Proteomes" id="UP000054018">
    <property type="component" value="Unassembled WGS sequence"/>
</dbReference>
<keyword evidence="11" id="KW-1185">Reference proteome</keyword>
<gene>
    <name evidence="10" type="ORF">PISMIDRAFT_16304</name>
</gene>
<dbReference type="GO" id="GO:0005524">
    <property type="term" value="F:ATP binding"/>
    <property type="evidence" value="ECO:0007669"/>
    <property type="project" value="UniProtKB-KW"/>
</dbReference>
<dbReference type="AlphaFoldDB" id="A0A0C9Z059"/>
<dbReference type="FunFam" id="3.40.50.300:FF:001797">
    <property type="entry name" value="ABC transporter, putative"/>
    <property type="match status" value="1"/>
</dbReference>
<dbReference type="Pfam" id="PF00664">
    <property type="entry name" value="ABC_membrane"/>
    <property type="match status" value="1"/>
</dbReference>
<dbReference type="InterPro" id="IPR011527">
    <property type="entry name" value="ABC1_TM_dom"/>
</dbReference>
<sequence>MVESRIPLITRKLFSIEDIKPRRYNLKGFCGKKDKGKQKEAYSVEIDTKLVEQPASSVGFTQYATPFELFLDAIGIVGAMAARAAQFWKILMGTPLEYHLRGIILIPQRKSPAGQLLKPGLRVGMVLCTWIYMFLWMYTGEVGARRIRGKYLQAILRQDIGYFDHVGAGEVATRIHMDTLQQGISEKVTLVINFLSAFFAGFILAYTQSWHLALAMSSILPCIVLTSVIMNKLVAKYTQAALQYVAEGGIIAEEVISTVRTERAFDSHEALASLFDEKIHSMRTLNRKSSIWHGCGLGVLFFFLYSAYALAFDFGTALINGGHDIHIALSAAAGQVVNVFMANLTGSYSMLSNPSAAKINARGAAAQLFATIERVPDIDSASSDGLRLENVFGMITLEDVRFSYSTRNDVPILKGIDITFEAGKRTALVSASGSGKLIIISFAECLYDPLSGTVKLDGVDLRDLNVKWLRSQIGLVSQEPVLFATTIRANIAHGLIGTPYEHVLEDEKFKLIKEACIKSNADGFICKLAQGYDTMVGEHGFLLSGGQRQRVAIARAIVSDPRILLLDEATSALDTRSESVMEDSLDKASAGRTTITIAHRLSMIKGAGQIFVIDKSVVLEREAHEELIARNGPYACFVQAQKLREAKKAQINTNPAVASNTADMDKVVEDEVPLNCHETHYPVTPGLAHPKNGEKGKGEFDEKSYGLFYLFKHIGALNPHGYRLYIIGTVAAISMSSVRPAIVDAEHDLASGMVYPVFAIIYGKALSGFSQPDSSVRSQDGNMNAHRLFIVAIVSSVAIATQNHVTMSSL</sequence>
<dbReference type="Gene3D" id="3.40.50.300">
    <property type="entry name" value="P-loop containing nucleotide triphosphate hydrolases"/>
    <property type="match status" value="1"/>
</dbReference>
<organism evidence="10 11">
    <name type="scientific">Pisolithus microcarpus 441</name>
    <dbReference type="NCBI Taxonomy" id="765257"/>
    <lineage>
        <taxon>Eukaryota</taxon>
        <taxon>Fungi</taxon>
        <taxon>Dikarya</taxon>
        <taxon>Basidiomycota</taxon>
        <taxon>Agaricomycotina</taxon>
        <taxon>Agaricomycetes</taxon>
        <taxon>Agaricomycetidae</taxon>
        <taxon>Boletales</taxon>
        <taxon>Sclerodermatineae</taxon>
        <taxon>Pisolithaceae</taxon>
        <taxon>Pisolithus</taxon>
    </lineage>
</organism>
<keyword evidence="2 7" id="KW-0812">Transmembrane</keyword>
<dbReference type="PROSITE" id="PS50929">
    <property type="entry name" value="ABC_TM1F"/>
    <property type="match status" value="1"/>
</dbReference>
<feature type="transmembrane region" description="Helical" evidence="7">
    <location>
        <begin position="120"/>
        <end position="138"/>
    </location>
</feature>
<dbReference type="Gene3D" id="1.20.1560.10">
    <property type="entry name" value="ABC transporter type 1, transmembrane domain"/>
    <property type="match status" value="1"/>
</dbReference>
<feature type="domain" description="ABC transporter" evidence="8">
    <location>
        <begin position="395"/>
        <end position="640"/>
    </location>
</feature>
<evidence type="ECO:0000256" key="1">
    <source>
        <dbReference type="ARBA" id="ARBA00004141"/>
    </source>
</evidence>
<dbReference type="PROSITE" id="PS00211">
    <property type="entry name" value="ABC_TRANSPORTER_1"/>
    <property type="match status" value="1"/>
</dbReference>
<evidence type="ECO:0000256" key="2">
    <source>
        <dbReference type="ARBA" id="ARBA00022692"/>
    </source>
</evidence>
<dbReference type="InterPro" id="IPR039421">
    <property type="entry name" value="Type_1_exporter"/>
</dbReference>
<dbReference type="InterPro" id="IPR003439">
    <property type="entry name" value="ABC_transporter-like_ATP-bd"/>
</dbReference>
<dbReference type="Pfam" id="PF00005">
    <property type="entry name" value="ABC_tran"/>
    <property type="match status" value="1"/>
</dbReference>
<evidence type="ECO:0000256" key="6">
    <source>
        <dbReference type="ARBA" id="ARBA00023136"/>
    </source>
</evidence>
<dbReference type="HOGENOM" id="CLU_000604_17_2_1"/>
<dbReference type="OrthoDB" id="6500128at2759"/>
<name>A0A0C9Z059_9AGAM</name>
<dbReference type="GO" id="GO:0090374">
    <property type="term" value="P:oligopeptide export from mitochondrion"/>
    <property type="evidence" value="ECO:0007669"/>
    <property type="project" value="TreeGrafter"/>
</dbReference>
<comment type="subcellular location">
    <subcellularLocation>
        <location evidence="1">Membrane</location>
        <topology evidence="1">Multi-pass membrane protein</topology>
    </subcellularLocation>
</comment>